<gene>
    <name evidence="2" type="ORF">HFN_0466</name>
</gene>
<dbReference type="EMBL" id="BASD01000018">
    <property type="protein sequence ID" value="GAD19335.1"/>
    <property type="molecule type" value="Genomic_DNA"/>
</dbReference>
<keyword evidence="3" id="KW-1185">Reference proteome</keyword>
<evidence type="ECO:0000313" key="2">
    <source>
        <dbReference type="EMBL" id="GAD19335.1"/>
    </source>
</evidence>
<feature type="transmembrane region" description="Helical" evidence="1">
    <location>
        <begin position="16"/>
        <end position="33"/>
    </location>
</feature>
<proteinExistence type="predicted"/>
<keyword evidence="1" id="KW-1133">Transmembrane helix</keyword>
<evidence type="ECO:0000313" key="3">
    <source>
        <dbReference type="Proteomes" id="UP000018143"/>
    </source>
</evidence>
<protein>
    <submittedName>
        <fullName evidence="2">Uncharacterized protein</fullName>
    </submittedName>
</protein>
<evidence type="ECO:0000256" key="1">
    <source>
        <dbReference type="SAM" id="Phobius"/>
    </source>
</evidence>
<dbReference type="AlphaFoldDB" id="T1CZH1"/>
<reference evidence="2 3" key="1">
    <citation type="journal article" date="2013" name="Genome Announc.">
        <title>Draft Genome Sequence of Helicobacter fennelliae Strain MRY12-0050, Isolated from a Bacteremia Patient.</title>
        <authorList>
            <person name="Rimbara E."/>
            <person name="Matsui M."/>
            <person name="Mori S."/>
            <person name="Suzuki S."/>
            <person name="Suzuki M."/>
            <person name="Kim H."/>
            <person name="Sekizuka T."/>
            <person name="Kuroda M."/>
            <person name="Shibayama K."/>
        </authorList>
    </citation>
    <scope>NUCLEOTIDE SEQUENCE [LARGE SCALE GENOMIC DNA]</scope>
    <source>
        <strain evidence="2 3">MRY12-0050</strain>
    </source>
</reference>
<organism evidence="2 3">
    <name type="scientific">Helicobacter fennelliae MRY12-0050</name>
    <dbReference type="NCBI Taxonomy" id="1325130"/>
    <lineage>
        <taxon>Bacteria</taxon>
        <taxon>Pseudomonadati</taxon>
        <taxon>Campylobacterota</taxon>
        <taxon>Epsilonproteobacteria</taxon>
        <taxon>Campylobacterales</taxon>
        <taxon>Helicobacteraceae</taxon>
        <taxon>Helicobacter</taxon>
    </lineage>
</organism>
<sequence>MRQRQLANSPSARNKIYLVFILWLYKYFVIANLNQSQNLT</sequence>
<keyword evidence="1" id="KW-0812">Transmembrane</keyword>
<name>T1CZH1_9HELI</name>
<dbReference type="STRING" id="1325130.HFN_0466"/>
<comment type="caution">
    <text evidence="2">The sequence shown here is derived from an EMBL/GenBank/DDBJ whole genome shotgun (WGS) entry which is preliminary data.</text>
</comment>
<keyword evidence="1" id="KW-0472">Membrane</keyword>
<dbReference type="Proteomes" id="UP000018143">
    <property type="component" value="Unassembled WGS sequence"/>
</dbReference>
<accession>T1CZH1</accession>